<keyword evidence="1" id="KW-0812">Transmembrane</keyword>
<dbReference type="AlphaFoldDB" id="A0A9W6ISH4"/>
<dbReference type="EMBL" id="BSFF01000001">
    <property type="protein sequence ID" value="GLK54291.1"/>
    <property type="molecule type" value="Genomic_DNA"/>
</dbReference>
<sequence>MTVVSLVRVDTPWPQDFFGFSAFPAEAEIPRVSVIGAATGSFTFFGFLASLLPRFCALAMSFAPGAPAAGADRTSKTPPP</sequence>
<proteinExistence type="predicted"/>
<evidence type="ECO:0000313" key="2">
    <source>
        <dbReference type="EMBL" id="GLK54291.1"/>
    </source>
</evidence>
<comment type="caution">
    <text evidence="2">The sequence shown here is derived from an EMBL/GenBank/DDBJ whole genome shotgun (WGS) entry which is preliminary data.</text>
</comment>
<gene>
    <name evidence="2" type="ORF">GCM10008170_03100</name>
</gene>
<evidence type="ECO:0000313" key="3">
    <source>
        <dbReference type="Proteomes" id="UP001143400"/>
    </source>
</evidence>
<name>A0A9W6ISH4_9HYPH</name>
<reference evidence="2" key="2">
    <citation type="submission" date="2023-01" db="EMBL/GenBank/DDBJ databases">
        <authorList>
            <person name="Sun Q."/>
            <person name="Evtushenko L."/>
        </authorList>
    </citation>
    <scope>NUCLEOTIDE SEQUENCE</scope>
    <source>
        <strain evidence="2">VKM B-1606</strain>
    </source>
</reference>
<keyword evidence="1" id="KW-1133">Transmembrane helix</keyword>
<feature type="transmembrane region" description="Helical" evidence="1">
    <location>
        <begin position="32"/>
        <end position="52"/>
    </location>
</feature>
<keyword evidence="1" id="KW-0472">Membrane</keyword>
<organism evidence="2 3">
    <name type="scientific">Methylopila capsulata</name>
    <dbReference type="NCBI Taxonomy" id="61654"/>
    <lineage>
        <taxon>Bacteria</taxon>
        <taxon>Pseudomonadati</taxon>
        <taxon>Pseudomonadota</taxon>
        <taxon>Alphaproteobacteria</taxon>
        <taxon>Hyphomicrobiales</taxon>
        <taxon>Methylopilaceae</taxon>
        <taxon>Methylopila</taxon>
    </lineage>
</organism>
<protein>
    <submittedName>
        <fullName evidence="2">Uncharacterized protein</fullName>
    </submittedName>
</protein>
<reference evidence="2" key="1">
    <citation type="journal article" date="2014" name="Int. J. Syst. Evol. Microbiol.">
        <title>Complete genome sequence of Corynebacterium casei LMG S-19264T (=DSM 44701T), isolated from a smear-ripened cheese.</title>
        <authorList>
            <consortium name="US DOE Joint Genome Institute (JGI-PGF)"/>
            <person name="Walter F."/>
            <person name="Albersmeier A."/>
            <person name="Kalinowski J."/>
            <person name="Ruckert C."/>
        </authorList>
    </citation>
    <scope>NUCLEOTIDE SEQUENCE</scope>
    <source>
        <strain evidence="2">VKM B-1606</strain>
    </source>
</reference>
<evidence type="ECO:0000256" key="1">
    <source>
        <dbReference type="SAM" id="Phobius"/>
    </source>
</evidence>
<dbReference type="Proteomes" id="UP001143400">
    <property type="component" value="Unassembled WGS sequence"/>
</dbReference>
<accession>A0A9W6ISH4</accession>